<evidence type="ECO:0000259" key="1">
    <source>
        <dbReference type="Pfam" id="PF06985"/>
    </source>
</evidence>
<proteinExistence type="predicted"/>
<comment type="caution">
    <text evidence="2">The sequence shown here is derived from an EMBL/GenBank/DDBJ whole genome shotgun (WGS) entry which is preliminary data.</text>
</comment>
<feature type="non-terminal residue" evidence="2">
    <location>
        <position position="1"/>
    </location>
</feature>
<sequence>LSKTFQDAVAITRKLRMRYLWIDSLCIIQGDEADWQRESSTMGKMYSRSFLNM</sequence>
<feature type="non-terminal residue" evidence="2">
    <location>
        <position position="53"/>
    </location>
</feature>
<dbReference type="PANTHER" id="PTHR33112">
    <property type="entry name" value="DOMAIN PROTEIN, PUTATIVE-RELATED"/>
    <property type="match status" value="1"/>
</dbReference>
<organism evidence="2 3">
    <name type="scientific">Lasiosphaeris hirsuta</name>
    <dbReference type="NCBI Taxonomy" id="260670"/>
    <lineage>
        <taxon>Eukaryota</taxon>
        <taxon>Fungi</taxon>
        <taxon>Dikarya</taxon>
        <taxon>Ascomycota</taxon>
        <taxon>Pezizomycotina</taxon>
        <taxon>Sordariomycetes</taxon>
        <taxon>Sordariomycetidae</taxon>
        <taxon>Sordariales</taxon>
        <taxon>Lasiosphaeriaceae</taxon>
        <taxon>Lasiosphaeris</taxon>
    </lineage>
</organism>
<name>A0AA40DYG9_9PEZI</name>
<protein>
    <recommendedName>
        <fullName evidence="1">Heterokaryon incompatibility domain-containing protein</fullName>
    </recommendedName>
</protein>
<gene>
    <name evidence="2" type="ORF">B0H67DRAFT_441909</name>
</gene>
<dbReference type="Pfam" id="PF06985">
    <property type="entry name" value="HET"/>
    <property type="match status" value="1"/>
</dbReference>
<dbReference type="InterPro" id="IPR010730">
    <property type="entry name" value="HET"/>
</dbReference>
<dbReference type="EMBL" id="JAUKUA010000003">
    <property type="protein sequence ID" value="KAK0721129.1"/>
    <property type="molecule type" value="Genomic_DNA"/>
</dbReference>
<evidence type="ECO:0000313" key="3">
    <source>
        <dbReference type="Proteomes" id="UP001172102"/>
    </source>
</evidence>
<dbReference type="Proteomes" id="UP001172102">
    <property type="component" value="Unassembled WGS sequence"/>
</dbReference>
<dbReference type="AlphaFoldDB" id="A0AA40DYG9"/>
<dbReference type="PANTHER" id="PTHR33112:SF16">
    <property type="entry name" value="HETEROKARYON INCOMPATIBILITY DOMAIN-CONTAINING PROTEIN"/>
    <property type="match status" value="1"/>
</dbReference>
<feature type="domain" description="Heterokaryon incompatibility" evidence="1">
    <location>
        <begin position="1"/>
        <end position="52"/>
    </location>
</feature>
<keyword evidence="3" id="KW-1185">Reference proteome</keyword>
<evidence type="ECO:0000313" key="2">
    <source>
        <dbReference type="EMBL" id="KAK0721129.1"/>
    </source>
</evidence>
<reference evidence="2" key="1">
    <citation type="submission" date="2023-06" db="EMBL/GenBank/DDBJ databases">
        <title>Genome-scale phylogeny and comparative genomics of the fungal order Sordariales.</title>
        <authorList>
            <consortium name="Lawrence Berkeley National Laboratory"/>
            <person name="Hensen N."/>
            <person name="Bonometti L."/>
            <person name="Westerberg I."/>
            <person name="Brannstrom I.O."/>
            <person name="Guillou S."/>
            <person name="Cros-Aarteil S."/>
            <person name="Calhoun S."/>
            <person name="Haridas S."/>
            <person name="Kuo A."/>
            <person name="Mondo S."/>
            <person name="Pangilinan J."/>
            <person name="Riley R."/>
            <person name="Labutti K."/>
            <person name="Andreopoulos B."/>
            <person name="Lipzen A."/>
            <person name="Chen C."/>
            <person name="Yanf M."/>
            <person name="Daum C."/>
            <person name="Ng V."/>
            <person name="Clum A."/>
            <person name="Steindorff A."/>
            <person name="Ohm R."/>
            <person name="Martin F."/>
            <person name="Silar P."/>
            <person name="Natvig D."/>
            <person name="Lalanne C."/>
            <person name="Gautier V."/>
            <person name="Ament-Velasquez S.L."/>
            <person name="Kruys A."/>
            <person name="Hutchinson M.I."/>
            <person name="Powell A.J."/>
            <person name="Barry K."/>
            <person name="Miller A.N."/>
            <person name="Grigoriev I.V."/>
            <person name="Debuchy R."/>
            <person name="Gladieux P."/>
            <person name="Thoren M.H."/>
            <person name="Johannesson H."/>
        </authorList>
    </citation>
    <scope>NUCLEOTIDE SEQUENCE</scope>
    <source>
        <strain evidence="2">SMH4607-1</strain>
    </source>
</reference>
<accession>A0AA40DYG9</accession>